<evidence type="ECO:0000313" key="1">
    <source>
        <dbReference type="EMBL" id="EHE96343.1"/>
    </source>
</evidence>
<dbReference type="PATRIC" id="fig|742733.3.peg.5025"/>
<reference evidence="1 2" key="1">
    <citation type="submission" date="2011-08" db="EMBL/GenBank/DDBJ databases">
        <title>The Genome Sequence of Clostridium citroniae WAL-17108.</title>
        <authorList>
            <consortium name="The Broad Institute Genome Sequencing Platform"/>
            <person name="Earl A."/>
            <person name="Ward D."/>
            <person name="Feldgarden M."/>
            <person name="Gevers D."/>
            <person name="Finegold S.M."/>
            <person name="Summanen P.H."/>
            <person name="Molitoris D.R."/>
            <person name="Vaisanen M.L."/>
            <person name="Daigneault M."/>
            <person name="Allen-Vercoe E."/>
            <person name="Young S.K."/>
            <person name="Zeng Q."/>
            <person name="Gargeya S."/>
            <person name="Fitzgerald M."/>
            <person name="Haas B."/>
            <person name="Abouelleil A."/>
            <person name="Alvarado L."/>
            <person name="Arachchi H.M."/>
            <person name="Berlin A."/>
            <person name="Brown A."/>
            <person name="Chapman S.B."/>
            <person name="Chen Z."/>
            <person name="Dunbar C."/>
            <person name="Freedman E."/>
            <person name="Gearin G."/>
            <person name="Gellesch M."/>
            <person name="Goldberg J."/>
            <person name="Griggs A."/>
            <person name="Gujja S."/>
            <person name="Heiman D."/>
            <person name="Howarth C."/>
            <person name="Larson L."/>
            <person name="Lui A."/>
            <person name="MacDonald P.J.P."/>
            <person name="Montmayeur A."/>
            <person name="Murphy C."/>
            <person name="Neiman D."/>
            <person name="Pearson M."/>
            <person name="Priest M."/>
            <person name="Roberts A."/>
            <person name="Saif S."/>
            <person name="Shea T."/>
            <person name="Shenoy N."/>
            <person name="Sisk P."/>
            <person name="Stolte C."/>
            <person name="Sykes S."/>
            <person name="Wortman J."/>
            <person name="Nusbaum C."/>
            <person name="Birren B."/>
        </authorList>
    </citation>
    <scope>NUCLEOTIDE SEQUENCE [LARGE SCALE GENOMIC DNA]</scope>
    <source>
        <strain evidence="1 2">WAL-17108</strain>
    </source>
</reference>
<dbReference type="Proteomes" id="UP000003763">
    <property type="component" value="Unassembled WGS sequence"/>
</dbReference>
<proteinExistence type="predicted"/>
<sequence>MELKDRVAVINDENMTRLSCLYGEMNIDELGRVVNKHLGICLDDIEEDLTKANKVPYCNECEFLKCMDYMNKNYYCDHEDRENDMGYVGVDHPPVTSPIWCPKRGRLN</sequence>
<dbReference type="eggNOG" id="ENOG5033H8W">
    <property type="taxonomic scope" value="Bacteria"/>
</dbReference>
<name>G5HQL7_9FIRM</name>
<protein>
    <submittedName>
        <fullName evidence="1">Uncharacterized protein</fullName>
    </submittedName>
</protein>
<dbReference type="HOGENOM" id="CLU_2080651_0_0_9"/>
<dbReference type="EMBL" id="ADLJ01000044">
    <property type="protein sequence ID" value="EHE96343.1"/>
    <property type="molecule type" value="Genomic_DNA"/>
</dbReference>
<gene>
    <name evidence="1" type="ORF">HMPREF9469_04879</name>
</gene>
<comment type="caution">
    <text evidence="1">The sequence shown here is derived from an EMBL/GenBank/DDBJ whole genome shotgun (WGS) entry which is preliminary data.</text>
</comment>
<dbReference type="RefSeq" id="WP_007868297.1">
    <property type="nucleotide sequence ID" value="NZ_JH376428.1"/>
</dbReference>
<evidence type="ECO:0000313" key="2">
    <source>
        <dbReference type="Proteomes" id="UP000003763"/>
    </source>
</evidence>
<dbReference type="AlphaFoldDB" id="G5HQL7"/>
<accession>G5HQL7</accession>
<organism evidence="1 2">
    <name type="scientific">[Clostridium] citroniae WAL-17108</name>
    <dbReference type="NCBI Taxonomy" id="742733"/>
    <lineage>
        <taxon>Bacteria</taxon>
        <taxon>Bacillati</taxon>
        <taxon>Bacillota</taxon>
        <taxon>Clostridia</taxon>
        <taxon>Lachnospirales</taxon>
        <taxon>Lachnospiraceae</taxon>
        <taxon>Enterocloster</taxon>
    </lineage>
</organism>